<protein>
    <submittedName>
        <fullName evidence="3">Uncharacterized protein DUF4365</fullName>
    </submittedName>
</protein>
<dbReference type="Pfam" id="PF14280">
    <property type="entry name" value="DUF4365"/>
    <property type="match status" value="1"/>
</dbReference>
<gene>
    <name evidence="3" type="ORF">BCF46_3821</name>
</gene>
<organism evidence="3 4">
    <name type="scientific">Litoreibacter meonggei</name>
    <dbReference type="NCBI Taxonomy" id="1049199"/>
    <lineage>
        <taxon>Bacteria</taxon>
        <taxon>Pseudomonadati</taxon>
        <taxon>Pseudomonadota</taxon>
        <taxon>Alphaproteobacteria</taxon>
        <taxon>Rhodobacterales</taxon>
        <taxon>Roseobacteraceae</taxon>
        <taxon>Litoreibacter</taxon>
    </lineage>
</organism>
<evidence type="ECO:0000259" key="2">
    <source>
        <dbReference type="Pfam" id="PF14280"/>
    </source>
</evidence>
<name>A0A497VDJ2_9RHOB</name>
<dbReference type="Proteomes" id="UP000269157">
    <property type="component" value="Unassembled WGS sequence"/>
</dbReference>
<reference evidence="3 4" key="1">
    <citation type="submission" date="2018-10" db="EMBL/GenBank/DDBJ databases">
        <title>Genomic Encyclopedia of Archaeal and Bacterial Type Strains, Phase II (KMG-II): from individual species to whole genera.</title>
        <authorList>
            <person name="Goeker M."/>
        </authorList>
    </citation>
    <scope>NUCLEOTIDE SEQUENCE [LARGE SCALE GENOMIC DNA]</scope>
    <source>
        <strain evidence="3 4">DSM 29466</strain>
    </source>
</reference>
<keyword evidence="4" id="KW-1185">Reference proteome</keyword>
<dbReference type="EMBL" id="RCCE01000009">
    <property type="protein sequence ID" value="RLJ36239.1"/>
    <property type="molecule type" value="Genomic_DNA"/>
</dbReference>
<comment type="caution">
    <text evidence="3">The sequence shown here is derived from an EMBL/GenBank/DDBJ whole genome shotgun (WGS) entry which is preliminary data.</text>
</comment>
<dbReference type="InterPro" id="IPR025375">
    <property type="entry name" value="DUF4365"/>
</dbReference>
<evidence type="ECO:0000313" key="3">
    <source>
        <dbReference type="EMBL" id="RLJ36239.1"/>
    </source>
</evidence>
<feature type="region of interest" description="Disordered" evidence="1">
    <location>
        <begin position="404"/>
        <end position="446"/>
    </location>
</feature>
<proteinExistence type="predicted"/>
<evidence type="ECO:0000313" key="4">
    <source>
        <dbReference type="Proteomes" id="UP000269157"/>
    </source>
</evidence>
<feature type="domain" description="DUF4365" evidence="2">
    <location>
        <begin position="18"/>
        <end position="144"/>
    </location>
</feature>
<sequence length="446" mass="50721">MAKQITNSQLIGEIGEVAAKGRFLNMGFQFDGRGRLEAGIDGLAEVMVDGVPLAQMIGVQVKATDIGKYANEDEDGFTYLLRTVDLEYWRISNIPIILVLYRRSDESFYWKEIPRDFSVEQRKLRFNKANDVLNIDAADAIAQLTVPKTGHGYYVPPLGGGEEALVNMLPIELPDEIYVASTPYSASQAMAILFDRDEEPRFDWSIKGRTFWSFHDPRKECTRHIIDEDQVDVIDTADIALHEDRDEQNNFAFLLKQLMRHQFRDDLGWFKETKIFYFLAQAENTPRSFKYVATKNRTETDVVKASENKKEPGQISFVRHHAFTPRFELMLDQWYLILSPTYHFTNNGFSPHSYPSALLAGKKRLDNNASLRGQVIMWHRFLSGSEDGDLDLFAPEPSTAKVLKFGPPPSVELPTTVPEKAWSSPKPIVVDDDDDAEESKQEGLGL</sequence>
<dbReference type="AlphaFoldDB" id="A0A497VDJ2"/>
<evidence type="ECO:0000256" key="1">
    <source>
        <dbReference type="SAM" id="MobiDB-lite"/>
    </source>
</evidence>
<accession>A0A497VDJ2</accession>
<dbReference type="OrthoDB" id="789223at2"/>